<evidence type="ECO:0000256" key="8">
    <source>
        <dbReference type="ARBA" id="ARBA00022884"/>
    </source>
</evidence>
<dbReference type="CDD" id="cd11368">
    <property type="entry name" value="RNase_PH_RRP45"/>
    <property type="match status" value="1"/>
</dbReference>
<keyword evidence="7" id="KW-0271">Exosome</keyword>
<proteinExistence type="inferred from homology"/>
<evidence type="ECO:0000256" key="7">
    <source>
        <dbReference type="ARBA" id="ARBA00022835"/>
    </source>
</evidence>
<dbReference type="InterPro" id="IPR020568">
    <property type="entry name" value="Ribosomal_Su5_D2-typ_SF"/>
</dbReference>
<feature type="compositionally biased region" description="Acidic residues" evidence="11">
    <location>
        <begin position="407"/>
        <end position="420"/>
    </location>
</feature>
<feature type="domain" description="Exoribonuclease phosphorolytic" evidence="12">
    <location>
        <begin position="32"/>
        <end position="164"/>
    </location>
</feature>
<dbReference type="PANTHER" id="PTHR11097">
    <property type="entry name" value="EXOSOME COMPLEX EXONUCLEASE RIBOSOMAL RNA PROCESSING PROTEIN"/>
    <property type="match status" value="1"/>
</dbReference>
<dbReference type="SUPFAM" id="SSF54211">
    <property type="entry name" value="Ribosomal protein S5 domain 2-like"/>
    <property type="match status" value="1"/>
</dbReference>
<evidence type="ECO:0000256" key="9">
    <source>
        <dbReference type="ARBA" id="ARBA00023242"/>
    </source>
</evidence>
<dbReference type="AlphaFoldDB" id="A0A2R5LIT5"/>
<dbReference type="InterPro" id="IPR050590">
    <property type="entry name" value="Exosome_comp_Rrp42_subfam"/>
</dbReference>
<dbReference type="GO" id="GO:0071028">
    <property type="term" value="P:nuclear mRNA surveillance"/>
    <property type="evidence" value="ECO:0007669"/>
    <property type="project" value="TreeGrafter"/>
</dbReference>
<feature type="region of interest" description="Disordered" evidence="11">
    <location>
        <begin position="385"/>
        <end position="449"/>
    </location>
</feature>
<evidence type="ECO:0000256" key="4">
    <source>
        <dbReference type="ARBA" id="ARBA00019572"/>
    </source>
</evidence>
<accession>A0A2R5LIT5</accession>
<comment type="subcellular location">
    <subcellularLocation>
        <location evidence="1">Cytoplasm</location>
    </subcellularLocation>
    <subcellularLocation>
        <location evidence="2">Nucleus</location>
        <location evidence="2">Nucleolus</location>
    </subcellularLocation>
</comment>
<comment type="similarity">
    <text evidence="3">Belongs to the RNase PH family.</text>
</comment>
<evidence type="ECO:0000256" key="6">
    <source>
        <dbReference type="ARBA" id="ARBA00022552"/>
    </source>
</evidence>
<evidence type="ECO:0000259" key="13">
    <source>
        <dbReference type="Pfam" id="PF03725"/>
    </source>
</evidence>
<feature type="domain" description="Exoribonuclease phosphorolytic" evidence="13">
    <location>
        <begin position="192"/>
        <end position="254"/>
    </location>
</feature>
<dbReference type="SUPFAM" id="SSF55666">
    <property type="entry name" value="Ribonuclease PH domain 2-like"/>
    <property type="match status" value="1"/>
</dbReference>
<evidence type="ECO:0000256" key="2">
    <source>
        <dbReference type="ARBA" id="ARBA00004604"/>
    </source>
</evidence>
<dbReference type="InterPro" id="IPR036345">
    <property type="entry name" value="ExoRNase_PH_dom2_sf"/>
</dbReference>
<dbReference type="InterPro" id="IPR033100">
    <property type="entry name" value="Rrp45"/>
</dbReference>
<evidence type="ECO:0000256" key="1">
    <source>
        <dbReference type="ARBA" id="ARBA00004496"/>
    </source>
</evidence>
<keyword evidence="5" id="KW-0963">Cytoplasm</keyword>
<dbReference type="GO" id="GO:0000176">
    <property type="term" value="C:nuclear exosome (RNase complex)"/>
    <property type="evidence" value="ECO:0007669"/>
    <property type="project" value="TreeGrafter"/>
</dbReference>
<dbReference type="PANTHER" id="PTHR11097:SF14">
    <property type="entry name" value="EXOSOME COMPLEX COMPONENT RRP45"/>
    <property type="match status" value="1"/>
</dbReference>
<keyword evidence="6" id="KW-0698">rRNA processing</keyword>
<protein>
    <recommendedName>
        <fullName evidence="4">Exosome complex component RRP45</fullName>
    </recommendedName>
    <alternativeName>
        <fullName evidence="10">Exosome component 9</fullName>
    </alternativeName>
</protein>
<dbReference type="GO" id="GO:0035925">
    <property type="term" value="F:mRNA 3'-UTR AU-rich region binding"/>
    <property type="evidence" value="ECO:0007669"/>
    <property type="project" value="TreeGrafter"/>
</dbReference>
<dbReference type="Pfam" id="PF03725">
    <property type="entry name" value="RNase_PH_C"/>
    <property type="match status" value="1"/>
</dbReference>
<keyword evidence="8" id="KW-0694">RNA-binding</keyword>
<dbReference type="GO" id="GO:0071035">
    <property type="term" value="P:nuclear polyadenylation-dependent rRNA catabolic process"/>
    <property type="evidence" value="ECO:0007669"/>
    <property type="project" value="TreeGrafter"/>
</dbReference>
<dbReference type="GO" id="GO:0071038">
    <property type="term" value="P:TRAMP-dependent tRNA surveillance pathway"/>
    <property type="evidence" value="ECO:0007669"/>
    <property type="project" value="TreeGrafter"/>
</dbReference>
<dbReference type="Pfam" id="PF01138">
    <property type="entry name" value="RNase_PH"/>
    <property type="match status" value="1"/>
</dbReference>
<evidence type="ECO:0000256" key="10">
    <source>
        <dbReference type="ARBA" id="ARBA00032660"/>
    </source>
</evidence>
<dbReference type="GO" id="GO:0000467">
    <property type="term" value="P:exonucleolytic trimming to generate mature 3'-end of 5.8S rRNA from tricistronic rRNA transcript (SSU-rRNA, 5.8S rRNA, LSU-rRNA)"/>
    <property type="evidence" value="ECO:0007669"/>
    <property type="project" value="TreeGrafter"/>
</dbReference>
<dbReference type="GO" id="GO:0034473">
    <property type="term" value="P:U1 snRNA 3'-end processing"/>
    <property type="evidence" value="ECO:0007669"/>
    <property type="project" value="TreeGrafter"/>
</dbReference>
<dbReference type="InterPro" id="IPR001247">
    <property type="entry name" value="ExoRNase_PH_dom1"/>
</dbReference>
<dbReference type="EMBL" id="GGLE01005270">
    <property type="protein sequence ID" value="MBY09396.1"/>
    <property type="molecule type" value="Transcribed_RNA"/>
</dbReference>
<dbReference type="InterPro" id="IPR027408">
    <property type="entry name" value="PNPase/RNase_PH_dom_sf"/>
</dbReference>
<evidence type="ECO:0000259" key="12">
    <source>
        <dbReference type="Pfam" id="PF01138"/>
    </source>
</evidence>
<dbReference type="GO" id="GO:0034475">
    <property type="term" value="P:U4 snRNA 3'-end processing"/>
    <property type="evidence" value="ECO:0007669"/>
    <property type="project" value="TreeGrafter"/>
</dbReference>
<dbReference type="InterPro" id="IPR015847">
    <property type="entry name" value="ExoRNase_PH_dom2"/>
</dbReference>
<evidence type="ECO:0000256" key="11">
    <source>
        <dbReference type="SAM" id="MobiDB-lite"/>
    </source>
</evidence>
<dbReference type="GO" id="GO:0034476">
    <property type="term" value="P:U5 snRNA 3'-end processing"/>
    <property type="evidence" value="ECO:0007669"/>
    <property type="project" value="TreeGrafter"/>
</dbReference>
<reference evidence="14" key="1">
    <citation type="submission" date="2018-03" db="EMBL/GenBank/DDBJ databases">
        <title>The relapsing fever spirochete Borrelia turicatae persists in the highly oxidative environment of its soft-bodied tick vector.</title>
        <authorList>
            <person name="Bourret T.J."/>
            <person name="Boyle W.K."/>
            <person name="Valenzuela J.G."/>
            <person name="Oliveira F."/>
            <person name="Lopez J.E."/>
        </authorList>
    </citation>
    <scope>NUCLEOTIDE SEQUENCE</scope>
    <source>
        <strain evidence="14">Kansas strain/isolate</strain>
        <tissue evidence="14">Salivary glands</tissue>
    </source>
</reference>
<sequence length="449" mass="49418">MLHVDLVSDCERDFVRNTVSEGKRVDGRTARENRPVRIEFGLDRGCCIASLEKTKVLAQVSSELTTPKLGRPNEGYLVVNFELSPMAAPNFEPGRLGDYGVEIGRLLERCIHDSRCVDLESLCLVNGEKVWQIRVDVQVLNHCGNVCECASVATIAALLHARIPNVTIEGNEITVHNTRDSVAVPIHMHHHPYCVSFAFYESGGEILADPTELEEKIADGILTVGANGRQEVCVLHQRGCIIRKEHVLLCTRLAGVRAKSLTEIIKQEVQKDEEVRKKGTPVGFAANLLIDTDEVMTLEPSAVQVDSIDDVDDVEVVSDVEESEDVTVEKVSRRRAAQQRKRTSGTKSKVLPNVKVFLEGTGTAAIGRGGPSTWDVLDDDADAEDMSQVVSQKNNRGGAGGCKDSESSEEEEMAVLQEEDFPAKGDKDDVDLSTTTKEHNRGWYSRQPF</sequence>
<evidence type="ECO:0000313" key="14">
    <source>
        <dbReference type="EMBL" id="MBY09396.1"/>
    </source>
</evidence>
<evidence type="ECO:0000256" key="3">
    <source>
        <dbReference type="ARBA" id="ARBA00006678"/>
    </source>
</evidence>
<evidence type="ECO:0000256" key="5">
    <source>
        <dbReference type="ARBA" id="ARBA00022490"/>
    </source>
</evidence>
<keyword evidence="9" id="KW-0539">Nucleus</keyword>
<name>A0A2R5LIT5_9ACAR</name>
<dbReference type="GO" id="GO:0000177">
    <property type="term" value="C:cytoplasmic exosome (RNase complex)"/>
    <property type="evidence" value="ECO:0007669"/>
    <property type="project" value="TreeGrafter"/>
</dbReference>
<dbReference type="FunFam" id="3.30.230.70:FF:000005">
    <property type="entry name" value="Exosome complex component RRP45"/>
    <property type="match status" value="1"/>
</dbReference>
<dbReference type="GO" id="GO:0005730">
    <property type="term" value="C:nucleolus"/>
    <property type="evidence" value="ECO:0007669"/>
    <property type="project" value="UniProtKB-SubCell"/>
</dbReference>
<dbReference type="GO" id="GO:0016075">
    <property type="term" value="P:rRNA catabolic process"/>
    <property type="evidence" value="ECO:0007669"/>
    <property type="project" value="TreeGrafter"/>
</dbReference>
<organism evidence="14">
    <name type="scientific">Ornithodoros turicata</name>
    <dbReference type="NCBI Taxonomy" id="34597"/>
    <lineage>
        <taxon>Eukaryota</taxon>
        <taxon>Metazoa</taxon>
        <taxon>Ecdysozoa</taxon>
        <taxon>Arthropoda</taxon>
        <taxon>Chelicerata</taxon>
        <taxon>Arachnida</taxon>
        <taxon>Acari</taxon>
        <taxon>Parasitiformes</taxon>
        <taxon>Ixodida</taxon>
        <taxon>Ixodoidea</taxon>
        <taxon>Argasidae</taxon>
        <taxon>Ornithodorinae</taxon>
        <taxon>Ornithodoros</taxon>
    </lineage>
</organism>
<dbReference type="Gene3D" id="3.30.230.70">
    <property type="entry name" value="GHMP Kinase, N-terminal domain"/>
    <property type="match status" value="1"/>
</dbReference>